<sequence length="191" mass="21918">MTKSSFLLSVHLDEQKKKVLAMFILFLKNMGLDVKWDTTVQSRLSNSRSARSQLAELTEKVDIAIALYNWCQTQTVPYFDAAVNRVLTQRDESMTFDLLTPYDHFFHRVSWFLYNFYAVPALIFILNGIHCCCSSACFYHPISIILPCDPMSIIYYHFLSIILTYVVTCLRSQCEKKSACLPILGKPFASG</sequence>
<feature type="transmembrane region" description="Helical" evidence="1">
    <location>
        <begin position="153"/>
        <end position="170"/>
    </location>
</feature>
<dbReference type="AlphaFoldDB" id="A0A3P6P202"/>
<evidence type="ECO:0000256" key="1">
    <source>
        <dbReference type="SAM" id="Phobius"/>
    </source>
</evidence>
<feature type="transmembrane region" description="Helical" evidence="1">
    <location>
        <begin position="116"/>
        <end position="141"/>
    </location>
</feature>
<proteinExistence type="predicted"/>
<gene>
    <name evidence="2" type="ORF">ASIM_LOCUS4017</name>
</gene>
<keyword evidence="1" id="KW-0472">Membrane</keyword>
<protein>
    <submittedName>
        <fullName evidence="2">Uncharacterized protein</fullName>
    </submittedName>
</protein>
<name>A0A3P6P202_ANISI</name>
<organism evidence="2 3">
    <name type="scientific">Anisakis simplex</name>
    <name type="common">Herring worm</name>
    <dbReference type="NCBI Taxonomy" id="6269"/>
    <lineage>
        <taxon>Eukaryota</taxon>
        <taxon>Metazoa</taxon>
        <taxon>Ecdysozoa</taxon>
        <taxon>Nematoda</taxon>
        <taxon>Chromadorea</taxon>
        <taxon>Rhabditida</taxon>
        <taxon>Spirurina</taxon>
        <taxon>Ascaridomorpha</taxon>
        <taxon>Ascaridoidea</taxon>
        <taxon>Anisakidae</taxon>
        <taxon>Anisakis</taxon>
        <taxon>Anisakis simplex complex</taxon>
    </lineage>
</organism>
<evidence type="ECO:0000313" key="3">
    <source>
        <dbReference type="Proteomes" id="UP000267096"/>
    </source>
</evidence>
<evidence type="ECO:0000313" key="2">
    <source>
        <dbReference type="EMBL" id="VDK22873.1"/>
    </source>
</evidence>
<keyword evidence="1" id="KW-0812">Transmembrane</keyword>
<dbReference type="OrthoDB" id="103454at2759"/>
<reference evidence="2 3" key="1">
    <citation type="submission" date="2018-11" db="EMBL/GenBank/DDBJ databases">
        <authorList>
            <consortium name="Pathogen Informatics"/>
        </authorList>
    </citation>
    <scope>NUCLEOTIDE SEQUENCE [LARGE SCALE GENOMIC DNA]</scope>
</reference>
<dbReference type="Proteomes" id="UP000267096">
    <property type="component" value="Unassembled WGS sequence"/>
</dbReference>
<accession>A0A3P6P202</accession>
<keyword evidence="1" id="KW-1133">Transmembrane helix</keyword>
<keyword evidence="3" id="KW-1185">Reference proteome</keyword>
<dbReference type="EMBL" id="UYRR01006684">
    <property type="protein sequence ID" value="VDK22873.1"/>
    <property type="molecule type" value="Genomic_DNA"/>
</dbReference>